<dbReference type="EMBL" id="JAMZMK010007186">
    <property type="protein sequence ID" value="KAI7745621.1"/>
    <property type="molecule type" value="Genomic_DNA"/>
</dbReference>
<feature type="region of interest" description="Disordered" evidence="2">
    <location>
        <begin position="125"/>
        <end position="146"/>
    </location>
</feature>
<gene>
    <name evidence="4" type="ORF">M8C21_033467</name>
</gene>
<evidence type="ECO:0000313" key="5">
    <source>
        <dbReference type="Proteomes" id="UP001206925"/>
    </source>
</evidence>
<keyword evidence="1" id="KW-0862">Zinc</keyword>
<accession>A0AAD5CP87</accession>
<dbReference type="Proteomes" id="UP001206925">
    <property type="component" value="Unassembled WGS sequence"/>
</dbReference>
<dbReference type="PANTHER" id="PTHR47289">
    <property type="entry name" value="TRANSCRIPTION FACTOR, PUTATIVE (DUF1664)-RELATED"/>
    <property type="match status" value="1"/>
</dbReference>
<evidence type="ECO:0000256" key="1">
    <source>
        <dbReference type="PROSITE-ProRule" id="PRU00175"/>
    </source>
</evidence>
<dbReference type="SUPFAM" id="SSF57850">
    <property type="entry name" value="RING/U-box"/>
    <property type="match status" value="1"/>
</dbReference>
<feature type="compositionally biased region" description="Acidic residues" evidence="2">
    <location>
        <begin position="131"/>
        <end position="141"/>
    </location>
</feature>
<dbReference type="InterPro" id="IPR012458">
    <property type="entry name" value="DUF1664"/>
</dbReference>
<feature type="non-terminal residue" evidence="4">
    <location>
        <position position="1"/>
    </location>
</feature>
<dbReference type="InterPro" id="IPR001841">
    <property type="entry name" value="Znf_RING"/>
</dbReference>
<dbReference type="PROSITE" id="PS50089">
    <property type="entry name" value="ZF_RING_2"/>
    <property type="match status" value="1"/>
</dbReference>
<organism evidence="4 5">
    <name type="scientific">Ambrosia artemisiifolia</name>
    <name type="common">Common ragweed</name>
    <dbReference type="NCBI Taxonomy" id="4212"/>
    <lineage>
        <taxon>Eukaryota</taxon>
        <taxon>Viridiplantae</taxon>
        <taxon>Streptophyta</taxon>
        <taxon>Embryophyta</taxon>
        <taxon>Tracheophyta</taxon>
        <taxon>Spermatophyta</taxon>
        <taxon>Magnoliopsida</taxon>
        <taxon>eudicotyledons</taxon>
        <taxon>Gunneridae</taxon>
        <taxon>Pentapetalae</taxon>
        <taxon>asterids</taxon>
        <taxon>campanulids</taxon>
        <taxon>Asterales</taxon>
        <taxon>Asteraceae</taxon>
        <taxon>Asteroideae</taxon>
        <taxon>Heliantheae alliance</taxon>
        <taxon>Heliantheae</taxon>
        <taxon>Ambrosia</taxon>
    </lineage>
</organism>
<dbReference type="GO" id="GO:0008270">
    <property type="term" value="F:zinc ion binding"/>
    <property type="evidence" value="ECO:0007669"/>
    <property type="project" value="UniProtKB-KW"/>
</dbReference>
<reference evidence="4" key="1">
    <citation type="submission" date="2022-06" db="EMBL/GenBank/DDBJ databases">
        <title>Uncovering the hologenomic basis of an extraordinary plant invasion.</title>
        <authorList>
            <person name="Bieker V.C."/>
            <person name="Martin M.D."/>
            <person name="Gilbert T."/>
            <person name="Hodgins K."/>
            <person name="Battlay P."/>
            <person name="Petersen B."/>
            <person name="Wilson J."/>
        </authorList>
    </citation>
    <scope>NUCLEOTIDE SEQUENCE</scope>
    <source>
        <strain evidence="4">AA19_3_7</strain>
        <tissue evidence="4">Leaf</tissue>
    </source>
</reference>
<dbReference type="Gene3D" id="3.30.40.10">
    <property type="entry name" value="Zinc/RING finger domain, C3HC4 (zinc finger)"/>
    <property type="match status" value="1"/>
</dbReference>
<dbReference type="Pfam" id="PF07889">
    <property type="entry name" value="DUF1664"/>
    <property type="match status" value="1"/>
</dbReference>
<name>A0AAD5CP87_AMBAR</name>
<dbReference type="AlphaFoldDB" id="A0AAD5CP87"/>
<sequence length="628" mass="69773">MDRDDTSAVGPTRRCCFCHRILSSDTETQGSLESMGICNTCNFLFFEDSVTTRTTYNSLEPVENMFSQRFSDLQPTTSDHVNRSRQWSRVLSETESGGFDSVRRDGDTFPYAAYESDSDASVDVDTYLSHDDDDDDVDDSHDENRVGSSVGRIQLHRSLATNGRNRPNDWLSEILSDEGMRNFERRRLFGILEDQVLETSGYGDYVDVETNGSRFGAPAAAWFVKNLERVVVDESGSVCVICKDNLCDGSVVNRLPCGHMYHPSCIVPWLNARNTCPLCRYELPTDDKDRSHHESEVQRVVAENGGRRWCFVVAPIVSVCLHHLFCLIDLKMASPLGKLTIIIGAGLVGSVLAKEGRVPRISDFFSRACKVIKLILDDEKKTVRKSKPLNECLSQVNTLRKELQQWSTNRPVTIVTSSPSSSGGIKYGVIITVAVVGYGYVWWKGWKLPDMMFATKSSLSDATNAVAKQLETVYSSLAAMKRHLSSRMDRVDCSLNEVAGITATTKEEVSAILGKIKMVSEDVQSIHNIVYTLESRMSMFELKQDETNLGVERLIRTAISIENQANQSSSSKPALELPHRAAMSLPPVQTKELQSSPTVSPKAKRSLETAASASGLKVIHDAAEEARY</sequence>
<evidence type="ECO:0000256" key="2">
    <source>
        <dbReference type="SAM" id="MobiDB-lite"/>
    </source>
</evidence>
<keyword evidence="5" id="KW-1185">Reference proteome</keyword>
<feature type="region of interest" description="Disordered" evidence="2">
    <location>
        <begin position="588"/>
        <end position="614"/>
    </location>
</feature>
<comment type="caution">
    <text evidence="4">The sequence shown here is derived from an EMBL/GenBank/DDBJ whole genome shotgun (WGS) entry which is preliminary data.</text>
</comment>
<protein>
    <recommendedName>
        <fullName evidence="3">RING-type domain-containing protein</fullName>
    </recommendedName>
</protein>
<dbReference type="CDD" id="cd16454">
    <property type="entry name" value="RING-H2_PA-TM-RING"/>
    <property type="match status" value="1"/>
</dbReference>
<dbReference type="SMART" id="SM00184">
    <property type="entry name" value="RING"/>
    <property type="match status" value="1"/>
</dbReference>
<feature type="domain" description="RING-type" evidence="3">
    <location>
        <begin position="239"/>
        <end position="280"/>
    </location>
</feature>
<proteinExistence type="predicted"/>
<evidence type="ECO:0000313" key="4">
    <source>
        <dbReference type="EMBL" id="KAI7745621.1"/>
    </source>
</evidence>
<dbReference type="Pfam" id="PF13639">
    <property type="entry name" value="zf-RING_2"/>
    <property type="match status" value="1"/>
</dbReference>
<dbReference type="InterPro" id="IPR013083">
    <property type="entry name" value="Znf_RING/FYVE/PHD"/>
</dbReference>
<keyword evidence="1" id="KW-0863">Zinc-finger</keyword>
<keyword evidence="1" id="KW-0479">Metal-binding</keyword>
<evidence type="ECO:0000259" key="3">
    <source>
        <dbReference type="PROSITE" id="PS50089"/>
    </source>
</evidence>
<dbReference type="PANTHER" id="PTHR47289:SF2">
    <property type="entry name" value="TRANSCRIPTION FACTOR, PUTATIVE (DUF1664)-RELATED"/>
    <property type="match status" value="1"/>
</dbReference>